<feature type="domain" description="4Fe-4S ferredoxin-type" evidence="8">
    <location>
        <begin position="16"/>
        <end position="47"/>
    </location>
</feature>
<comment type="catalytic activity">
    <reaction evidence="6">
        <text>glycolate + A = glyoxylate + AH2</text>
        <dbReference type="Rhea" id="RHEA:21264"/>
        <dbReference type="ChEBI" id="CHEBI:13193"/>
        <dbReference type="ChEBI" id="CHEBI:17499"/>
        <dbReference type="ChEBI" id="CHEBI:29805"/>
        <dbReference type="ChEBI" id="CHEBI:36655"/>
        <dbReference type="EC" id="1.1.99.14"/>
    </reaction>
</comment>
<evidence type="ECO:0000256" key="7">
    <source>
        <dbReference type="SAM" id="MobiDB-lite"/>
    </source>
</evidence>
<comment type="cofactor">
    <cofactor evidence="6">
        <name>[4Fe-4S] cluster</name>
        <dbReference type="ChEBI" id="CHEBI:49883"/>
    </cofactor>
    <text evidence="6">Binds 2 [4Fe-4S] clusters.</text>
</comment>
<evidence type="ECO:0000256" key="1">
    <source>
        <dbReference type="ARBA" id="ARBA00022485"/>
    </source>
</evidence>
<dbReference type="AlphaFoldDB" id="A0A4P6KSS5"/>
<dbReference type="Pfam" id="PF13183">
    <property type="entry name" value="Fer4_8"/>
    <property type="match status" value="1"/>
</dbReference>
<evidence type="ECO:0000256" key="2">
    <source>
        <dbReference type="ARBA" id="ARBA00022723"/>
    </source>
</evidence>
<proteinExistence type="predicted"/>
<evidence type="ECO:0000256" key="5">
    <source>
        <dbReference type="ARBA" id="ARBA00023014"/>
    </source>
</evidence>
<dbReference type="PIRSF" id="PIRSF000139">
    <property type="entry name" value="Glc_ox_4Fe-4S"/>
    <property type="match status" value="1"/>
</dbReference>
<keyword evidence="6" id="KW-0813">Transport</keyword>
<reference evidence="9 10" key="1">
    <citation type="submission" date="2019-02" db="EMBL/GenBank/DDBJ databases">
        <title>Draft Genome Sequences of Six Type Strains of the Genus Massilia.</title>
        <authorList>
            <person name="Miess H."/>
            <person name="Frediansyhah A."/>
            <person name="Gross H."/>
        </authorList>
    </citation>
    <scope>NUCLEOTIDE SEQUENCE [LARGE SCALE GENOMIC DNA]</scope>
    <source>
        <strain evidence="9 10">DSM 17473</strain>
    </source>
</reference>
<evidence type="ECO:0000256" key="6">
    <source>
        <dbReference type="PIRNR" id="PIRNR000139"/>
    </source>
</evidence>
<keyword evidence="6" id="KW-0249">Electron transport</keyword>
<accession>A0A4P6KSS5</accession>
<dbReference type="PANTHER" id="PTHR32479">
    <property type="entry name" value="GLYCOLATE OXIDASE IRON-SULFUR SUBUNIT"/>
    <property type="match status" value="1"/>
</dbReference>
<feature type="region of interest" description="Disordered" evidence="7">
    <location>
        <begin position="409"/>
        <end position="432"/>
    </location>
</feature>
<dbReference type="InterPro" id="IPR017896">
    <property type="entry name" value="4Fe4S_Fe-S-bd"/>
</dbReference>
<keyword evidence="1 6" id="KW-0004">4Fe-4S</keyword>
<dbReference type="Gene3D" id="1.10.1060.10">
    <property type="entry name" value="Alpha-helical ferredoxin"/>
    <property type="match status" value="1"/>
</dbReference>
<dbReference type="GO" id="GO:0019154">
    <property type="term" value="F:glycolate dehydrogenase activity"/>
    <property type="evidence" value="ECO:0007669"/>
    <property type="project" value="UniProtKB-EC"/>
</dbReference>
<dbReference type="KEGG" id="plue:EWM63_00590"/>
<keyword evidence="4 6" id="KW-0408">Iron</keyword>
<organism evidence="9 10">
    <name type="scientific">Pseudoduganella lutea</name>
    <dbReference type="NCBI Taxonomy" id="321985"/>
    <lineage>
        <taxon>Bacteria</taxon>
        <taxon>Pseudomonadati</taxon>
        <taxon>Pseudomonadota</taxon>
        <taxon>Betaproteobacteria</taxon>
        <taxon>Burkholderiales</taxon>
        <taxon>Oxalobacteraceae</taxon>
        <taxon>Telluria group</taxon>
        <taxon>Pseudoduganella</taxon>
    </lineage>
</organism>
<evidence type="ECO:0000256" key="4">
    <source>
        <dbReference type="ARBA" id="ARBA00023004"/>
    </source>
</evidence>
<evidence type="ECO:0000313" key="9">
    <source>
        <dbReference type="EMBL" id="QBE61684.1"/>
    </source>
</evidence>
<dbReference type="GO" id="GO:0051539">
    <property type="term" value="F:4 iron, 4 sulfur cluster binding"/>
    <property type="evidence" value="ECO:0007669"/>
    <property type="project" value="UniProtKB-UniRule"/>
</dbReference>
<dbReference type="Pfam" id="PF02754">
    <property type="entry name" value="CCG"/>
    <property type="match status" value="2"/>
</dbReference>
<dbReference type="FunFam" id="1.10.1060.10:FF:000012">
    <property type="entry name" value="Glycolate oxidase iron-sulfur subunit"/>
    <property type="match status" value="1"/>
</dbReference>
<keyword evidence="2 6" id="KW-0479">Metal-binding</keyword>
<dbReference type="EC" id="1.1.99.14" evidence="6"/>
<dbReference type="EMBL" id="CP035913">
    <property type="protein sequence ID" value="QBE61684.1"/>
    <property type="molecule type" value="Genomic_DNA"/>
</dbReference>
<comment type="function">
    <text evidence="6">Component of a complex that catalyzes the oxidation of glycolate to glyoxylate.</text>
</comment>
<dbReference type="InterPro" id="IPR004017">
    <property type="entry name" value="Cys_rich_dom"/>
</dbReference>
<sequence length="432" mass="46530">MQTNLAPQYQGTPEGQEAEAILRSCVHCGFCTATCPTYQLLGDELDGPRGRIYLIKQVLEGAEAGPGTQLHLDRCLTCRNCETTCPSGVQYGRLLDIGRGIVERQVPRPAAQRAARTLLREVLPRGWIFKPAMKAGQLLRPVLPAALRGKVARATPPGRWPTASHARKMLLLDGCVQPAMAPNINAATARVLDALGIELVMAPKAGCCGAIRYHLNDQEGGLDDMRRNIDAWWPAVEEGAEAIVMTSSGCGVTVKDYGHLLRHDAAYAAKAARIAMLTRDISEILCDFEDALAARIDSVHARSVAFHPPCTLQHGQQIRGKVEGLLRAVGVDVRLCADSHLCCGSSGTYSLLQPELSGQLRERKLAALHATDAEEIVSANIGCQSHLQGGTGTPVGHWIELLDRLLQQSSQPSQDQARRRSQAPGGRPHAAA</sequence>
<gene>
    <name evidence="9" type="primary">glcF</name>
    <name evidence="9" type="ORF">EWM63_00590</name>
</gene>
<dbReference type="GO" id="GO:0046872">
    <property type="term" value="F:metal ion binding"/>
    <property type="evidence" value="ECO:0007669"/>
    <property type="project" value="UniProtKB-UniRule"/>
</dbReference>
<dbReference type="SUPFAM" id="SSF46548">
    <property type="entry name" value="alpha-helical ferredoxin"/>
    <property type="match status" value="1"/>
</dbReference>
<dbReference type="InterPro" id="IPR012257">
    <property type="entry name" value="Glc_ox_4Fe-4S"/>
</dbReference>
<dbReference type="Proteomes" id="UP000290637">
    <property type="component" value="Chromosome"/>
</dbReference>
<dbReference type="InterPro" id="IPR009051">
    <property type="entry name" value="Helical_ferredxn"/>
</dbReference>
<dbReference type="NCBIfam" id="NF008434">
    <property type="entry name" value="PRK11274.1"/>
    <property type="match status" value="1"/>
</dbReference>
<dbReference type="GO" id="GO:0047809">
    <property type="term" value="F:D-lactate dehydrogenase activity"/>
    <property type="evidence" value="ECO:0007669"/>
    <property type="project" value="RHEA"/>
</dbReference>
<comment type="catalytic activity">
    <reaction evidence="6">
        <text>(R)-lactate + A = pyruvate + AH2</text>
        <dbReference type="Rhea" id="RHEA:15089"/>
        <dbReference type="ChEBI" id="CHEBI:13193"/>
        <dbReference type="ChEBI" id="CHEBI:15361"/>
        <dbReference type="ChEBI" id="CHEBI:16004"/>
        <dbReference type="ChEBI" id="CHEBI:17499"/>
    </reaction>
</comment>
<dbReference type="PROSITE" id="PS00198">
    <property type="entry name" value="4FE4S_FER_1"/>
    <property type="match status" value="1"/>
</dbReference>
<name>A0A4P6KSS5_9BURK</name>
<dbReference type="PANTHER" id="PTHR32479:SF17">
    <property type="entry name" value="GLYCOLATE OXIDASE IRON-SULFUR SUBUNIT"/>
    <property type="match status" value="1"/>
</dbReference>
<keyword evidence="9" id="KW-0560">Oxidoreductase</keyword>
<keyword evidence="3" id="KW-0677">Repeat</keyword>
<dbReference type="OrthoDB" id="9765258at2"/>
<dbReference type="InterPro" id="IPR017900">
    <property type="entry name" value="4Fe4S_Fe_S_CS"/>
</dbReference>
<feature type="domain" description="4Fe-4S ferredoxin-type" evidence="8">
    <location>
        <begin position="66"/>
        <end position="89"/>
    </location>
</feature>
<keyword evidence="10" id="KW-1185">Reference proteome</keyword>
<dbReference type="PROSITE" id="PS51379">
    <property type="entry name" value="4FE4S_FER_2"/>
    <property type="match status" value="2"/>
</dbReference>
<evidence type="ECO:0000313" key="10">
    <source>
        <dbReference type="Proteomes" id="UP000290637"/>
    </source>
</evidence>
<evidence type="ECO:0000259" key="8">
    <source>
        <dbReference type="PROSITE" id="PS51379"/>
    </source>
</evidence>
<protein>
    <recommendedName>
        <fullName evidence="6">Glycolate oxidase iron-sulfur subunit</fullName>
        <ecNumber evidence="6">1.1.99.14</ecNumber>
    </recommendedName>
</protein>
<keyword evidence="5 6" id="KW-0411">Iron-sulfur</keyword>
<dbReference type="RefSeq" id="WP_130184821.1">
    <property type="nucleotide sequence ID" value="NZ_CP035913.1"/>
</dbReference>
<evidence type="ECO:0000256" key="3">
    <source>
        <dbReference type="ARBA" id="ARBA00022737"/>
    </source>
</evidence>